<dbReference type="RefSeq" id="WP_077545869.1">
    <property type="nucleotide sequence ID" value="NZ_JACHEJ010000012.1"/>
</dbReference>
<evidence type="ECO:0000256" key="8">
    <source>
        <dbReference type="RuleBase" id="RU362125"/>
    </source>
</evidence>
<comment type="caution">
    <text evidence="12">The sequence shown here is derived from an EMBL/GenBank/DDBJ whole genome shotgun (WGS) entry which is preliminary data.</text>
</comment>
<evidence type="ECO:0008006" key="14">
    <source>
        <dbReference type="Google" id="ProtNLM"/>
    </source>
</evidence>
<name>A0A7X0DE75_9HYPH</name>
<proteinExistence type="inferred from homology"/>
<evidence type="ECO:0000259" key="10">
    <source>
        <dbReference type="Pfam" id="PF02770"/>
    </source>
</evidence>
<keyword evidence="6 8" id="KW-0274">FAD</keyword>
<dbReference type="FunFam" id="1.20.140.10:FF:000001">
    <property type="entry name" value="Acyl-CoA dehydrogenase"/>
    <property type="match status" value="1"/>
</dbReference>
<dbReference type="InterPro" id="IPR037069">
    <property type="entry name" value="AcylCoA_DH/ox_N_sf"/>
</dbReference>
<dbReference type="Gene3D" id="2.40.110.10">
    <property type="entry name" value="Butyryl-CoA Dehydrogenase, subunit A, domain 2"/>
    <property type="match status" value="1"/>
</dbReference>
<dbReference type="InterPro" id="IPR052547">
    <property type="entry name" value="Mito_Isobutyryl-CoADH"/>
</dbReference>
<dbReference type="PANTHER" id="PTHR43831:SF1">
    <property type="entry name" value="ISOBUTYRYL-COA DEHYDROGENASE, MITOCHONDRIAL"/>
    <property type="match status" value="1"/>
</dbReference>
<dbReference type="InterPro" id="IPR046373">
    <property type="entry name" value="Acyl-CoA_Oxase/DH_mid-dom_sf"/>
</dbReference>
<dbReference type="Pfam" id="PF02770">
    <property type="entry name" value="Acyl-CoA_dh_M"/>
    <property type="match status" value="1"/>
</dbReference>
<reference evidence="12 13" key="1">
    <citation type="submission" date="2020-08" db="EMBL/GenBank/DDBJ databases">
        <title>Genomic Encyclopedia of Type Strains, Phase IV (KMG-IV): sequencing the most valuable type-strain genomes for metagenomic binning, comparative biology and taxonomic classification.</title>
        <authorList>
            <person name="Goeker M."/>
        </authorList>
    </citation>
    <scope>NUCLEOTIDE SEQUENCE [LARGE SCALE GENOMIC DNA]</scope>
    <source>
        <strain evidence="12 13">DSM 102134</strain>
    </source>
</reference>
<keyword evidence="13" id="KW-1185">Reference proteome</keyword>
<evidence type="ECO:0000313" key="13">
    <source>
        <dbReference type="Proteomes" id="UP000535501"/>
    </source>
</evidence>
<feature type="domain" description="Acyl-CoA dehydrogenase/oxidase C-terminal" evidence="9">
    <location>
        <begin position="227"/>
        <end position="376"/>
    </location>
</feature>
<dbReference type="InterPro" id="IPR006091">
    <property type="entry name" value="Acyl-CoA_Oxase/DH_mid-dom"/>
</dbReference>
<dbReference type="AlphaFoldDB" id="A0A7X0DE75"/>
<keyword evidence="4" id="KW-0101">Branched-chain amino acid catabolism</keyword>
<feature type="domain" description="Acyl-CoA oxidase/dehydrogenase middle" evidence="10">
    <location>
        <begin position="122"/>
        <end position="213"/>
    </location>
</feature>
<dbReference type="Proteomes" id="UP000535501">
    <property type="component" value="Unassembled WGS sequence"/>
</dbReference>
<gene>
    <name evidence="12" type="ORF">HNQ75_003686</name>
</gene>
<dbReference type="PROSITE" id="PS00073">
    <property type="entry name" value="ACYL_COA_DH_2"/>
    <property type="match status" value="1"/>
</dbReference>
<evidence type="ECO:0000256" key="2">
    <source>
        <dbReference type="ARBA" id="ARBA00005109"/>
    </source>
</evidence>
<dbReference type="FunFam" id="2.40.110.10:FF:000001">
    <property type="entry name" value="Acyl-CoA dehydrogenase, mitochondrial"/>
    <property type="match status" value="1"/>
</dbReference>
<dbReference type="Pfam" id="PF02771">
    <property type="entry name" value="Acyl-CoA_dh_N"/>
    <property type="match status" value="1"/>
</dbReference>
<dbReference type="Gene3D" id="1.20.140.10">
    <property type="entry name" value="Butyryl-CoA Dehydrogenase, subunit A, domain 3"/>
    <property type="match status" value="1"/>
</dbReference>
<evidence type="ECO:0000256" key="4">
    <source>
        <dbReference type="ARBA" id="ARBA00022456"/>
    </source>
</evidence>
<evidence type="ECO:0000256" key="5">
    <source>
        <dbReference type="ARBA" id="ARBA00022630"/>
    </source>
</evidence>
<comment type="similarity">
    <text evidence="3 8">Belongs to the acyl-CoA dehydrogenase family.</text>
</comment>
<dbReference type="PROSITE" id="PS00072">
    <property type="entry name" value="ACYL_COA_DH_1"/>
    <property type="match status" value="1"/>
</dbReference>
<accession>A0A7X0DE75</accession>
<evidence type="ECO:0000256" key="1">
    <source>
        <dbReference type="ARBA" id="ARBA00001974"/>
    </source>
</evidence>
<evidence type="ECO:0000256" key="3">
    <source>
        <dbReference type="ARBA" id="ARBA00009347"/>
    </source>
</evidence>
<dbReference type="FunFam" id="1.10.540.10:FF:000002">
    <property type="entry name" value="Acyl-CoA dehydrogenase FadE19"/>
    <property type="match status" value="1"/>
</dbReference>
<dbReference type="GO" id="GO:0003995">
    <property type="term" value="F:acyl-CoA dehydrogenase activity"/>
    <property type="evidence" value="ECO:0007669"/>
    <property type="project" value="InterPro"/>
</dbReference>
<comment type="pathway">
    <text evidence="2">Amino-acid degradation; L-valine degradation.</text>
</comment>
<protein>
    <recommendedName>
        <fullName evidence="14">Acyl-CoA dehydrogenase</fullName>
    </recommendedName>
</protein>
<keyword evidence="5 8" id="KW-0285">Flavoprotein</keyword>
<dbReference type="InterPro" id="IPR013786">
    <property type="entry name" value="AcylCoA_DH/ox_N"/>
</dbReference>
<dbReference type="EMBL" id="JACHEJ010000012">
    <property type="protein sequence ID" value="MBB6181698.1"/>
    <property type="molecule type" value="Genomic_DNA"/>
</dbReference>
<dbReference type="Pfam" id="PF00441">
    <property type="entry name" value="Acyl-CoA_dh_1"/>
    <property type="match status" value="1"/>
</dbReference>
<evidence type="ECO:0000259" key="11">
    <source>
        <dbReference type="Pfam" id="PF02771"/>
    </source>
</evidence>
<evidence type="ECO:0000256" key="6">
    <source>
        <dbReference type="ARBA" id="ARBA00022827"/>
    </source>
</evidence>
<feature type="domain" description="Acyl-CoA dehydrogenase/oxidase N-terminal" evidence="11">
    <location>
        <begin position="6"/>
        <end position="117"/>
    </location>
</feature>
<dbReference type="GO" id="GO:0050660">
    <property type="term" value="F:flavin adenine dinucleotide binding"/>
    <property type="evidence" value="ECO:0007669"/>
    <property type="project" value="InterPro"/>
</dbReference>
<dbReference type="InterPro" id="IPR009100">
    <property type="entry name" value="AcylCoA_DH/oxidase_NM_dom_sf"/>
</dbReference>
<dbReference type="SUPFAM" id="SSF47203">
    <property type="entry name" value="Acyl-CoA dehydrogenase C-terminal domain-like"/>
    <property type="match status" value="1"/>
</dbReference>
<keyword evidence="7 8" id="KW-0560">Oxidoreductase</keyword>
<dbReference type="PIRSF" id="PIRSF016578">
    <property type="entry name" value="HsaA"/>
    <property type="match status" value="1"/>
</dbReference>
<evidence type="ECO:0000259" key="9">
    <source>
        <dbReference type="Pfam" id="PF00441"/>
    </source>
</evidence>
<organism evidence="12 13">
    <name type="scientific">Pseudorhizobium flavum</name>
    <dbReference type="NCBI Taxonomy" id="1335061"/>
    <lineage>
        <taxon>Bacteria</taxon>
        <taxon>Pseudomonadati</taxon>
        <taxon>Pseudomonadota</taxon>
        <taxon>Alphaproteobacteria</taxon>
        <taxon>Hyphomicrobiales</taxon>
        <taxon>Rhizobiaceae</taxon>
        <taxon>Rhizobium/Agrobacterium group</taxon>
        <taxon>Pseudorhizobium</taxon>
    </lineage>
</organism>
<evidence type="ECO:0000313" key="12">
    <source>
        <dbReference type="EMBL" id="MBB6181698.1"/>
    </source>
</evidence>
<dbReference type="SUPFAM" id="SSF56645">
    <property type="entry name" value="Acyl-CoA dehydrogenase NM domain-like"/>
    <property type="match status" value="1"/>
</dbReference>
<dbReference type="GO" id="GO:0009083">
    <property type="term" value="P:branched-chain amino acid catabolic process"/>
    <property type="evidence" value="ECO:0007669"/>
    <property type="project" value="UniProtKB-KW"/>
</dbReference>
<dbReference type="InterPro" id="IPR036250">
    <property type="entry name" value="AcylCo_DH-like_C"/>
</dbReference>
<sequence length="381" mass="41056">MDFTLTEEQAAIRQMAQDFTREEIAPFALEWDREKHFPVETIRNAGALGMGAIYVRDDIGGTGLGRVESALIIEALASGCPAVASYISIHNMCAWMIDRFGNQQQREQWLPGLVTMERLASYCLTEPGSGSDAAALKTRAVREGDHYVVSGQKQFISGAGASDVYVVMVRTGDDGSKGISTLVVPADTPGLSFGADERKMGWHAQPTRAVILDGARVPVANRLGEEGDGFKIAMAGLDGGRLNIAAASLGGAQSAFDKALAYMGERRAFGQPLTAFQALQFSLADMAGNLEMCRTFLWRAAAALDAKAHDATTLCAMAKRLVTDRCYEVANNALQLHGGYGYLAEYGIEKIVRDLRVHQILEGTNEIMNVIIARSLIGRAS</sequence>
<comment type="cofactor">
    <cofactor evidence="1 8">
        <name>FAD</name>
        <dbReference type="ChEBI" id="CHEBI:57692"/>
    </cofactor>
</comment>
<dbReference type="InterPro" id="IPR006089">
    <property type="entry name" value="Acyl-CoA_DH_CS"/>
</dbReference>
<dbReference type="InterPro" id="IPR009075">
    <property type="entry name" value="AcylCo_DH/oxidase_C"/>
</dbReference>
<dbReference type="Gene3D" id="1.10.540.10">
    <property type="entry name" value="Acyl-CoA dehydrogenase/oxidase, N-terminal domain"/>
    <property type="match status" value="1"/>
</dbReference>
<dbReference type="PANTHER" id="PTHR43831">
    <property type="entry name" value="ISOBUTYRYL-COA DEHYDROGENASE"/>
    <property type="match status" value="1"/>
</dbReference>
<evidence type="ECO:0000256" key="7">
    <source>
        <dbReference type="ARBA" id="ARBA00023002"/>
    </source>
</evidence>